<reference evidence="1 2" key="1">
    <citation type="submission" date="2017-07" db="EMBL/GenBank/DDBJ databases">
        <title>Phylogenetic study on the rhizospheric bacterium Ochrobactrum sp. A44.</title>
        <authorList>
            <person name="Krzyzanowska D.M."/>
            <person name="Ossowicki A."/>
            <person name="Rajewska M."/>
            <person name="Maciag T."/>
            <person name="Kaczynski Z."/>
            <person name="Czerwicka M."/>
            <person name="Jafra S."/>
        </authorList>
    </citation>
    <scope>NUCLEOTIDE SEQUENCE [LARGE SCALE GENOMIC DNA]</scope>
    <source>
        <strain evidence="1 2">CCUG 30717</strain>
    </source>
</reference>
<dbReference type="RefSeq" id="WP_231194167.1">
    <property type="nucleotide sequence ID" value="NZ_CP175671.1"/>
</dbReference>
<accession>A0A256G5X8</accession>
<dbReference type="AlphaFoldDB" id="A0A256G5X8"/>
<evidence type="ECO:0008006" key="3">
    <source>
        <dbReference type="Google" id="ProtNLM"/>
    </source>
</evidence>
<protein>
    <recommendedName>
        <fullName evidence="3">Addiction module killer protein</fullName>
    </recommendedName>
</protein>
<organism evidence="1 2">
    <name type="scientific">Brucella pseudogrignonensis</name>
    <dbReference type="NCBI Taxonomy" id="419475"/>
    <lineage>
        <taxon>Bacteria</taxon>
        <taxon>Pseudomonadati</taxon>
        <taxon>Pseudomonadota</taxon>
        <taxon>Alphaproteobacteria</taxon>
        <taxon>Hyphomicrobiales</taxon>
        <taxon>Brucellaceae</taxon>
        <taxon>Brucella/Ochrobactrum group</taxon>
        <taxon>Brucella</taxon>
    </lineage>
</organism>
<gene>
    <name evidence="1" type="ORF">CEV34_4331</name>
</gene>
<proteinExistence type="predicted"/>
<evidence type="ECO:0000313" key="1">
    <source>
        <dbReference type="EMBL" id="OYR22499.1"/>
    </source>
</evidence>
<comment type="caution">
    <text evidence="1">The sequence shown here is derived from an EMBL/GenBank/DDBJ whole genome shotgun (WGS) entry which is preliminary data.</text>
</comment>
<evidence type="ECO:0000313" key="2">
    <source>
        <dbReference type="Proteomes" id="UP000216188"/>
    </source>
</evidence>
<name>A0A256G5X8_9HYPH</name>
<dbReference type="Proteomes" id="UP000216188">
    <property type="component" value="Unassembled WGS sequence"/>
</dbReference>
<dbReference type="EMBL" id="NNRM01000044">
    <property type="protein sequence ID" value="OYR22499.1"/>
    <property type="molecule type" value="Genomic_DNA"/>
</dbReference>
<keyword evidence="2" id="KW-1185">Reference proteome</keyword>
<sequence length="45" mass="5121">MWITGFGYREYFGQRGKVLIILLSGGDKAYQKKDIKEAIKVAKEA</sequence>